<sequence>MGMVKLGYAWIHIESLFYVYWYIDKSNNGSHGITCRVSSMHLD</sequence>
<gene>
    <name evidence="1" type="ORF">ERS008460_01922</name>
</gene>
<proteinExistence type="predicted"/>
<dbReference type="AlphaFoldDB" id="A0A0T9U091"/>
<dbReference type="EMBL" id="CQEM01000008">
    <property type="protein sequence ID" value="CNL11946.1"/>
    <property type="molecule type" value="Genomic_DNA"/>
</dbReference>
<name>A0A0T9U091_YERAE</name>
<accession>A0A0T9U091</accession>
<evidence type="ECO:0000313" key="1">
    <source>
        <dbReference type="EMBL" id="CNL11946.1"/>
    </source>
</evidence>
<reference evidence="2" key="1">
    <citation type="submission" date="2015-03" db="EMBL/GenBank/DDBJ databases">
        <authorList>
            <consortium name="Pathogen Informatics"/>
        </authorList>
    </citation>
    <scope>NUCLEOTIDE SEQUENCE [LARGE SCALE GENOMIC DNA]</scope>
    <source>
        <strain evidence="2">IP27925</strain>
    </source>
</reference>
<organism evidence="1 2">
    <name type="scientific">Yersinia aleksiciae</name>
    <dbReference type="NCBI Taxonomy" id="263819"/>
    <lineage>
        <taxon>Bacteria</taxon>
        <taxon>Pseudomonadati</taxon>
        <taxon>Pseudomonadota</taxon>
        <taxon>Gammaproteobacteria</taxon>
        <taxon>Enterobacterales</taxon>
        <taxon>Yersiniaceae</taxon>
        <taxon>Yersinia</taxon>
    </lineage>
</organism>
<evidence type="ECO:0000313" key="2">
    <source>
        <dbReference type="Proteomes" id="UP000040088"/>
    </source>
</evidence>
<protein>
    <submittedName>
        <fullName evidence="1">Uncharacterized protein</fullName>
    </submittedName>
</protein>
<dbReference type="Proteomes" id="UP000040088">
    <property type="component" value="Unassembled WGS sequence"/>
</dbReference>